<evidence type="ECO:0000313" key="3">
    <source>
        <dbReference type="Proteomes" id="UP000198916"/>
    </source>
</evidence>
<keyword evidence="1" id="KW-0472">Membrane</keyword>
<gene>
    <name evidence="2" type="ORF">SAMN05421740_11292</name>
</gene>
<organism evidence="2 3">
    <name type="scientific">Parapedobacter koreensis</name>
    <dbReference type="NCBI Taxonomy" id="332977"/>
    <lineage>
        <taxon>Bacteria</taxon>
        <taxon>Pseudomonadati</taxon>
        <taxon>Bacteroidota</taxon>
        <taxon>Sphingobacteriia</taxon>
        <taxon>Sphingobacteriales</taxon>
        <taxon>Sphingobacteriaceae</taxon>
        <taxon>Parapedobacter</taxon>
    </lineage>
</organism>
<keyword evidence="3" id="KW-1185">Reference proteome</keyword>
<dbReference type="Pfam" id="PF19777">
    <property type="entry name" value="DUF6263"/>
    <property type="match status" value="1"/>
</dbReference>
<sequence length="355" mass="39261">MHGVNAHFATPKIRILWLYFFTKINTTNPHKVYLWEKRMITKKRTMKHTITLGLFVVLLITSIGEFANAHPLPKENTVPVNRALTLKFNLKPGEQYFFSSATKQNITQNFMGQQMATTQDILSEYVYDIQSVQNGVTAINVTFSRIKMDTDVAGMQRLTFDSENPETSTSELSAISNLVGKSFLMHINEEGSVEKVEGLADIINAVGGQQAEMLKQSFGDSSMILSMNQMTNIYPANQVDIGESWIKAFTGPIAGMMQSEATSKFVLSKTEGDLAILEVDGQMNFSKLQNGGNPMLQGAEFNLKGTQKGTLRVDIESGLPIQTSLKQDISGDIEVQGMQIPMSIVSDITITGKKL</sequence>
<protein>
    <submittedName>
        <fullName evidence="2">Uncharacterized protein</fullName>
    </submittedName>
</protein>
<feature type="transmembrane region" description="Helical" evidence="1">
    <location>
        <begin position="48"/>
        <end position="67"/>
    </location>
</feature>
<reference evidence="3" key="1">
    <citation type="submission" date="2016-10" db="EMBL/GenBank/DDBJ databases">
        <authorList>
            <person name="Varghese N."/>
            <person name="Submissions S."/>
        </authorList>
    </citation>
    <scope>NUCLEOTIDE SEQUENCE [LARGE SCALE GENOMIC DNA]</scope>
    <source>
        <strain evidence="3">Jip14</strain>
    </source>
</reference>
<evidence type="ECO:0000313" key="2">
    <source>
        <dbReference type="EMBL" id="SEL88327.1"/>
    </source>
</evidence>
<proteinExistence type="predicted"/>
<dbReference type="InterPro" id="IPR046230">
    <property type="entry name" value="DUF6263"/>
</dbReference>
<dbReference type="STRING" id="332977.SAMN05421740_11292"/>
<dbReference type="EMBL" id="FNZR01000012">
    <property type="protein sequence ID" value="SEL88327.1"/>
    <property type="molecule type" value="Genomic_DNA"/>
</dbReference>
<keyword evidence="1" id="KW-0812">Transmembrane</keyword>
<accession>A0A1H7TWJ3</accession>
<evidence type="ECO:0000256" key="1">
    <source>
        <dbReference type="SAM" id="Phobius"/>
    </source>
</evidence>
<dbReference type="Proteomes" id="UP000198916">
    <property type="component" value="Unassembled WGS sequence"/>
</dbReference>
<name>A0A1H7TWJ3_9SPHI</name>
<keyword evidence="1" id="KW-1133">Transmembrane helix</keyword>
<dbReference type="AlphaFoldDB" id="A0A1H7TWJ3"/>